<evidence type="ECO:0000313" key="3">
    <source>
        <dbReference type="Proteomes" id="UP001203687"/>
    </source>
</evidence>
<organism evidence="2 3">
    <name type="scientific">Psychroserpens algicola</name>
    <dbReference type="NCBI Taxonomy" id="1719034"/>
    <lineage>
        <taxon>Bacteria</taxon>
        <taxon>Pseudomonadati</taxon>
        <taxon>Bacteroidota</taxon>
        <taxon>Flavobacteriia</taxon>
        <taxon>Flavobacteriales</taxon>
        <taxon>Flavobacteriaceae</taxon>
        <taxon>Psychroserpens</taxon>
    </lineage>
</organism>
<name>A0ABT0HBK7_9FLAO</name>
<feature type="region of interest" description="Disordered" evidence="1">
    <location>
        <begin position="200"/>
        <end position="219"/>
    </location>
</feature>
<comment type="caution">
    <text evidence="2">The sequence shown here is derived from an EMBL/GenBank/DDBJ whole genome shotgun (WGS) entry which is preliminary data.</text>
</comment>
<sequence>MKIKLTLIAIGLCLFNCKQDGSQQDKVKLDYKHASRTQVIDCDGVDNTLIQEALFAFEDDILNFYTPDKPIYSRAYSLFVSQSLTGVADYPKMVSEHSKQVFEALKQDKSLWTTNPDGSRLNFNHPLFKCIGNEIADEPLSKTYNALIDTKSMSLRMFGDQLKRKTFGMKDDKYLATYVALELFYGKLYDVDFNKQSKDDNYEENSGLKEHSSHDGHNH</sequence>
<dbReference type="RefSeq" id="WP_248413343.1">
    <property type="nucleotide sequence ID" value="NZ_JALPQF010000012.1"/>
</dbReference>
<keyword evidence="3" id="KW-1185">Reference proteome</keyword>
<proteinExistence type="predicted"/>
<gene>
    <name evidence="2" type="ORF">MUY34_12450</name>
</gene>
<accession>A0ABT0HBK7</accession>
<reference evidence="2" key="1">
    <citation type="submission" date="2022-04" db="EMBL/GenBank/DDBJ databases">
        <authorList>
            <person name="Ren T."/>
        </authorList>
    </citation>
    <scope>NUCLEOTIDE SEQUENCE</scope>
    <source>
        <strain evidence="2">F63249</strain>
    </source>
</reference>
<evidence type="ECO:0000313" key="2">
    <source>
        <dbReference type="EMBL" id="MCK8481434.1"/>
    </source>
</evidence>
<protein>
    <submittedName>
        <fullName evidence="2">Uncharacterized protein</fullName>
    </submittedName>
</protein>
<dbReference type="Proteomes" id="UP001203687">
    <property type="component" value="Unassembled WGS sequence"/>
</dbReference>
<evidence type="ECO:0000256" key="1">
    <source>
        <dbReference type="SAM" id="MobiDB-lite"/>
    </source>
</evidence>
<dbReference type="EMBL" id="JALPQF010000012">
    <property type="protein sequence ID" value="MCK8481434.1"/>
    <property type="molecule type" value="Genomic_DNA"/>
</dbReference>